<accession>A0ABT0KT19</accession>
<name>A0ABT0KT19_9GAMM</name>
<dbReference type="EMBL" id="JAKIKU010000010">
    <property type="protein sequence ID" value="MCL1047007.1"/>
    <property type="molecule type" value="Genomic_DNA"/>
</dbReference>
<comment type="caution">
    <text evidence="1">The sequence shown here is derived from an EMBL/GenBank/DDBJ whole genome shotgun (WGS) entry which is preliminary data.</text>
</comment>
<evidence type="ECO:0000313" key="1">
    <source>
        <dbReference type="EMBL" id="MCL1047007.1"/>
    </source>
</evidence>
<dbReference type="Proteomes" id="UP001202134">
    <property type="component" value="Unassembled WGS sequence"/>
</dbReference>
<organism evidence="1 2">
    <name type="scientific">Shewanella electrodiphila</name>
    <dbReference type="NCBI Taxonomy" id="934143"/>
    <lineage>
        <taxon>Bacteria</taxon>
        <taxon>Pseudomonadati</taxon>
        <taxon>Pseudomonadota</taxon>
        <taxon>Gammaproteobacteria</taxon>
        <taxon>Alteromonadales</taxon>
        <taxon>Shewanellaceae</taxon>
        <taxon>Shewanella</taxon>
    </lineage>
</organism>
<dbReference type="RefSeq" id="WP_248956536.1">
    <property type="nucleotide sequence ID" value="NZ_JAKIKU010000010.1"/>
</dbReference>
<sequence length="56" mass="6110">MSKQIRVPKSLVPTIEGIAREAGMEYRHVVQYLIAEGLETLKLRANAVSSKGVDVG</sequence>
<protein>
    <submittedName>
        <fullName evidence="1">Uncharacterized protein</fullName>
    </submittedName>
</protein>
<keyword evidence="2" id="KW-1185">Reference proteome</keyword>
<gene>
    <name evidence="1" type="ORF">L2737_17040</name>
</gene>
<proteinExistence type="predicted"/>
<evidence type="ECO:0000313" key="2">
    <source>
        <dbReference type="Proteomes" id="UP001202134"/>
    </source>
</evidence>
<reference evidence="1 2" key="1">
    <citation type="submission" date="2022-01" db="EMBL/GenBank/DDBJ databases">
        <title>Whole genome-based taxonomy of the Shewanellaceae.</title>
        <authorList>
            <person name="Martin-Rodriguez A.J."/>
        </authorList>
    </citation>
    <scope>NUCLEOTIDE SEQUENCE [LARGE SCALE GENOMIC DNA]</scope>
    <source>
        <strain evidence="1 2">DSM 24955</strain>
    </source>
</reference>